<gene>
    <name evidence="1" type="ORF">DLM_4254</name>
</gene>
<evidence type="ECO:0000313" key="2">
    <source>
        <dbReference type="Proteomes" id="UP000198290"/>
    </source>
</evidence>
<dbReference type="AlphaFoldDB" id="A0A3G9GX43"/>
<accession>A0A3G9GX43</accession>
<reference evidence="1 2" key="2">
    <citation type="journal article" date="2017" name="Genome Announc.">
        <title>Draft genome sequence of Aquitalea magnusonii strain H3, a plant growth-promoting bacterium of duckweed Lemna minor.</title>
        <authorList>
            <person name="Ishizawa H."/>
            <person name="Kuroda M."/>
            <person name="Ike M."/>
        </authorList>
    </citation>
    <scope>NUCLEOTIDE SEQUENCE [LARGE SCALE GENOMIC DNA]</scope>
    <source>
        <strain evidence="1 2">H3</strain>
    </source>
</reference>
<organism evidence="1 2">
    <name type="scientific">Aquitalea magnusonii</name>
    <dbReference type="NCBI Taxonomy" id="332411"/>
    <lineage>
        <taxon>Bacteria</taxon>
        <taxon>Pseudomonadati</taxon>
        <taxon>Pseudomonadota</taxon>
        <taxon>Betaproteobacteria</taxon>
        <taxon>Neisseriales</taxon>
        <taxon>Chromobacteriaceae</taxon>
        <taxon>Aquitalea</taxon>
    </lineage>
</organism>
<reference evidence="2" key="1">
    <citation type="journal article" date="2017" name="Biotechnol. Biofuels">
        <title>Evaluation of environmental bacterial communities as a factor affecting the growth of duckweed Lemna minor.</title>
        <authorList>
            <person name="Ishizawa H."/>
            <person name="Kuroda M."/>
            <person name="Morikawa M."/>
            <person name="Ike M."/>
        </authorList>
    </citation>
    <scope>NUCLEOTIDE SEQUENCE [LARGE SCALE GENOMIC DNA]</scope>
    <source>
        <strain evidence="2">H3</strain>
    </source>
</reference>
<sequence length="75" mass="8038">MDYVTTSFAEKYPQARDLQVINASTGCIGNLPWWRLPAPARLPGGGTHGSLPCVLCAGDKFGCHGLIQRKLAPIT</sequence>
<dbReference type="Proteomes" id="UP000198290">
    <property type="component" value="Chromosome"/>
</dbReference>
<keyword evidence="2" id="KW-1185">Reference proteome</keyword>
<dbReference type="KEGG" id="amah:DLM_4254"/>
<dbReference type="EMBL" id="AP018823">
    <property type="protein sequence ID" value="BBF87826.1"/>
    <property type="molecule type" value="Genomic_DNA"/>
</dbReference>
<protein>
    <submittedName>
        <fullName evidence="1">Uncharacterized protein</fullName>
    </submittedName>
</protein>
<evidence type="ECO:0000313" key="1">
    <source>
        <dbReference type="EMBL" id="BBF87826.1"/>
    </source>
</evidence>
<name>A0A3G9GX43_9NEIS</name>
<proteinExistence type="predicted"/>
<reference evidence="2" key="3">
    <citation type="journal article" date="2017" name="Plant Physiol. Biochem.">
        <title>Differential oxidative and antioxidative response of duckweed Lemna minor toward plant growth promoting/inhibiting bacteria.</title>
        <authorList>
            <person name="Ishizawa H."/>
            <person name="Kuroda M."/>
            <person name="Morikawa M."/>
            <person name="Ike M."/>
        </authorList>
    </citation>
    <scope>NUCLEOTIDE SEQUENCE [LARGE SCALE GENOMIC DNA]</scope>
    <source>
        <strain evidence="2">H3</strain>
    </source>
</reference>